<accession>A0AAV2AA15</accession>
<reference evidence="2 3" key="1">
    <citation type="submission" date="2024-04" db="EMBL/GenBank/DDBJ databases">
        <authorList>
            <person name="Rising A."/>
            <person name="Reimegard J."/>
            <person name="Sonavane S."/>
            <person name="Akerstrom W."/>
            <person name="Nylinder S."/>
            <person name="Hedman E."/>
            <person name="Kallberg Y."/>
        </authorList>
    </citation>
    <scope>NUCLEOTIDE SEQUENCE [LARGE SCALE GENOMIC DNA]</scope>
</reference>
<keyword evidence="3" id="KW-1185">Reference proteome</keyword>
<comment type="caution">
    <text evidence="2">The sequence shown here is derived from an EMBL/GenBank/DDBJ whole genome shotgun (WGS) entry which is preliminary data.</text>
</comment>
<dbReference type="AlphaFoldDB" id="A0AAV2AA15"/>
<feature type="domain" description="T-SNARE coiled-coil homology" evidence="1">
    <location>
        <begin position="77"/>
        <end position="133"/>
    </location>
</feature>
<sequence>MCPQLSGLLKYLNSIPNLKNKIVFEDNISEDIPSSSSLSSDFKPLPLSSEESIQAKSNLLHPNSIQIQSLAEEGIISDGDIEEISSVLNNLQVLASEVSREQKQQLEQINSLITDVEKTELRMKTDIKNIKKVT</sequence>
<organism evidence="2 3">
    <name type="scientific">Larinioides sclopetarius</name>
    <dbReference type="NCBI Taxonomy" id="280406"/>
    <lineage>
        <taxon>Eukaryota</taxon>
        <taxon>Metazoa</taxon>
        <taxon>Ecdysozoa</taxon>
        <taxon>Arthropoda</taxon>
        <taxon>Chelicerata</taxon>
        <taxon>Arachnida</taxon>
        <taxon>Araneae</taxon>
        <taxon>Araneomorphae</taxon>
        <taxon>Entelegynae</taxon>
        <taxon>Araneoidea</taxon>
        <taxon>Araneidae</taxon>
        <taxon>Larinioides</taxon>
    </lineage>
</organism>
<evidence type="ECO:0000313" key="3">
    <source>
        <dbReference type="Proteomes" id="UP001497382"/>
    </source>
</evidence>
<evidence type="ECO:0000313" key="2">
    <source>
        <dbReference type="EMBL" id="CAL1280837.1"/>
    </source>
</evidence>
<name>A0AAV2AA15_9ARAC</name>
<dbReference type="Proteomes" id="UP001497382">
    <property type="component" value="Unassembled WGS sequence"/>
</dbReference>
<dbReference type="Gene3D" id="1.20.5.110">
    <property type="match status" value="1"/>
</dbReference>
<dbReference type="InterPro" id="IPR000727">
    <property type="entry name" value="T_SNARE_dom"/>
</dbReference>
<gene>
    <name evidence="2" type="ORF">LARSCL_LOCUS11218</name>
</gene>
<evidence type="ECO:0000259" key="1">
    <source>
        <dbReference type="PROSITE" id="PS50192"/>
    </source>
</evidence>
<protein>
    <recommendedName>
        <fullName evidence="1">t-SNARE coiled-coil homology domain-containing protein</fullName>
    </recommendedName>
</protein>
<dbReference type="EMBL" id="CAXIEN010000136">
    <property type="protein sequence ID" value="CAL1280837.1"/>
    <property type="molecule type" value="Genomic_DNA"/>
</dbReference>
<proteinExistence type="predicted"/>
<dbReference type="PROSITE" id="PS50192">
    <property type="entry name" value="T_SNARE"/>
    <property type="match status" value="1"/>
</dbReference>